<comment type="caution">
    <text evidence="1">The sequence shown here is derived from an EMBL/GenBank/DDBJ whole genome shotgun (WGS) entry which is preliminary data.</text>
</comment>
<dbReference type="OrthoDB" id="1422516at2"/>
<accession>A0A562YBY4</accession>
<protein>
    <submittedName>
        <fullName evidence="1">6-bladed beta-propeller</fullName>
    </submittedName>
</protein>
<keyword evidence="2" id="KW-1185">Reference proteome</keyword>
<evidence type="ECO:0000313" key="2">
    <source>
        <dbReference type="Proteomes" id="UP000295814"/>
    </source>
</evidence>
<dbReference type="EMBL" id="SMZJ02000010">
    <property type="protein sequence ID" value="TWO31567.1"/>
    <property type="molecule type" value="Genomic_DNA"/>
</dbReference>
<sequence length="415" mass="49134">MMYKLYTVSICCFLVFNCAKKSKNGKEYDGKVVASLKSQQNSIIKHESHPTNIRVDLDEIIEGNFDDYFDFKKAIFLDNSVPIGQISLIRQFKEKIFVLDKHNTKMFYCYNIKGELLWVFKSKGKGPLEYAKLTDFIINEESGEIDLIDSQSYKVISLDIETGRAKSEFYLGFYGREMALYDKENYLVYTLNFGVNTDLNYKLILVNKKQEVKSRIFFINPYEKDRHSLGFRTISKFDNTVYFNEYLNDTIYTIRNDTLRPSFYIDFQDKKYPENLKKQFLKDQEKSYVKSDLYVKNIDLIREDNGILNFAFSYKKKYYTMFYDSNSKKTYLFHKLKKGKVVGHQEQIFPNGYINDGFVKVIDPYLLDVNRKMMASNEGLKHHFQTNKPEFYNAMINTNENSNPVLFVYEFKKQN</sequence>
<proteinExistence type="predicted"/>
<dbReference type="AlphaFoldDB" id="A0A562YBY4"/>
<dbReference type="Proteomes" id="UP000295814">
    <property type="component" value="Unassembled WGS sequence"/>
</dbReference>
<name>A0A562YBY4_9FLAO</name>
<evidence type="ECO:0000313" key="1">
    <source>
        <dbReference type="EMBL" id="TWO31567.1"/>
    </source>
</evidence>
<reference evidence="1 2" key="1">
    <citation type="submission" date="2019-07" db="EMBL/GenBank/DDBJ databases">
        <title>Seonamhaeicola sp. W255 draft genome.</title>
        <authorList>
            <person name="Zhang X.-Y."/>
            <person name="Zhang R."/>
            <person name="Zhong Y.-L."/>
            <person name="Du Z.-J."/>
        </authorList>
    </citation>
    <scope>NUCLEOTIDE SEQUENCE [LARGE SCALE GENOMIC DNA]</scope>
    <source>
        <strain evidence="1 2">W255</strain>
    </source>
</reference>
<dbReference type="Pfam" id="PF17170">
    <property type="entry name" value="DUF5128"/>
    <property type="match status" value="1"/>
</dbReference>
<dbReference type="SUPFAM" id="SSF63825">
    <property type="entry name" value="YWTD domain"/>
    <property type="match status" value="1"/>
</dbReference>
<organism evidence="1 2">
    <name type="scientific">Seonamhaeicola sediminis</name>
    <dbReference type="NCBI Taxonomy" id="2528206"/>
    <lineage>
        <taxon>Bacteria</taxon>
        <taxon>Pseudomonadati</taxon>
        <taxon>Bacteroidota</taxon>
        <taxon>Flavobacteriia</taxon>
        <taxon>Flavobacteriales</taxon>
        <taxon>Flavobacteriaceae</taxon>
    </lineage>
</organism>
<dbReference type="RefSeq" id="WP_133357303.1">
    <property type="nucleotide sequence ID" value="NZ_SMZJ02000010.1"/>
</dbReference>
<gene>
    <name evidence="1" type="ORF">E1J38_013130</name>
</gene>